<gene>
    <name evidence="2" type="ORF">SAMN06296241_1409</name>
</gene>
<dbReference type="Gene3D" id="1.20.120.450">
    <property type="entry name" value="dinb family like domain"/>
    <property type="match status" value="1"/>
</dbReference>
<dbReference type="SUPFAM" id="SSF109854">
    <property type="entry name" value="DinB/YfiT-like putative metalloenzymes"/>
    <property type="match status" value="1"/>
</dbReference>
<proteinExistence type="predicted"/>
<dbReference type="EMBL" id="OCMF01000001">
    <property type="protein sequence ID" value="SOC79871.1"/>
    <property type="molecule type" value="Genomic_DNA"/>
</dbReference>
<dbReference type="AlphaFoldDB" id="A0A285X3D9"/>
<reference evidence="3" key="1">
    <citation type="submission" date="2017-09" db="EMBL/GenBank/DDBJ databases">
        <authorList>
            <person name="Varghese N."/>
            <person name="Submissions S."/>
        </authorList>
    </citation>
    <scope>NUCLEOTIDE SEQUENCE [LARGE SCALE GENOMIC DNA]</scope>
    <source>
        <strain evidence="3">CGMCC 1.12641</strain>
    </source>
</reference>
<sequence length="189" mass="21639">MKTPTEKLISDLIERTRQNLNHAQQLQDLSPQIINYKSTADSWSALECLEHLNFYGDFYLPEIDKRIKAARHPQDPVFKSGLLGNYFAKMMLPGEKMKPMKTMSVSNPNGSRLNKATIEKFLQQQKKMLKLLDAARRVSLYKTKTSISIAPMLKLKLGDTFRVVIYHNQRHIVQALRAVETAQHSEVAA</sequence>
<dbReference type="Proteomes" id="UP000219193">
    <property type="component" value="Unassembled WGS sequence"/>
</dbReference>
<dbReference type="InterPro" id="IPR024775">
    <property type="entry name" value="DinB-like"/>
</dbReference>
<name>A0A285X3D9_9FLAO</name>
<dbReference type="InterPro" id="IPR034660">
    <property type="entry name" value="DinB/YfiT-like"/>
</dbReference>
<protein>
    <submittedName>
        <fullName evidence="2">DinB superfamily protein</fullName>
    </submittedName>
</protein>
<dbReference type="RefSeq" id="WP_097055575.1">
    <property type="nucleotide sequence ID" value="NZ_OCMF01000001.1"/>
</dbReference>
<organism evidence="2 3">
    <name type="scientific">Salinimicrobium sediminis</name>
    <dbReference type="NCBI Taxonomy" id="1343891"/>
    <lineage>
        <taxon>Bacteria</taxon>
        <taxon>Pseudomonadati</taxon>
        <taxon>Bacteroidota</taxon>
        <taxon>Flavobacteriia</taxon>
        <taxon>Flavobacteriales</taxon>
        <taxon>Flavobacteriaceae</taxon>
        <taxon>Salinimicrobium</taxon>
    </lineage>
</organism>
<evidence type="ECO:0000313" key="2">
    <source>
        <dbReference type="EMBL" id="SOC79871.1"/>
    </source>
</evidence>
<accession>A0A285X3D9</accession>
<evidence type="ECO:0000313" key="3">
    <source>
        <dbReference type="Proteomes" id="UP000219193"/>
    </source>
</evidence>
<dbReference type="Pfam" id="PF12867">
    <property type="entry name" value="DinB_2"/>
    <property type="match status" value="1"/>
</dbReference>
<dbReference type="OrthoDB" id="1524454at2"/>
<keyword evidence="3" id="KW-1185">Reference proteome</keyword>
<evidence type="ECO:0000259" key="1">
    <source>
        <dbReference type="Pfam" id="PF12867"/>
    </source>
</evidence>
<feature type="domain" description="DinB-like" evidence="1">
    <location>
        <begin position="13"/>
        <end position="174"/>
    </location>
</feature>